<evidence type="ECO:0000313" key="1">
    <source>
        <dbReference type="EMBL" id="KAI8545774.1"/>
    </source>
</evidence>
<keyword evidence="2" id="KW-1185">Reference proteome</keyword>
<dbReference type="Proteomes" id="UP001062846">
    <property type="component" value="Chromosome 7"/>
</dbReference>
<gene>
    <name evidence="1" type="ORF">RHMOL_Rhmol07G0064300</name>
</gene>
<comment type="caution">
    <text evidence="1">The sequence shown here is derived from an EMBL/GenBank/DDBJ whole genome shotgun (WGS) entry which is preliminary data.</text>
</comment>
<accession>A0ACC0MY01</accession>
<name>A0ACC0MY01_RHOML</name>
<reference evidence="1" key="1">
    <citation type="submission" date="2022-02" db="EMBL/GenBank/DDBJ databases">
        <title>Plant Genome Project.</title>
        <authorList>
            <person name="Zhang R.-G."/>
        </authorList>
    </citation>
    <scope>NUCLEOTIDE SEQUENCE</scope>
    <source>
        <strain evidence="1">AT1</strain>
    </source>
</reference>
<dbReference type="EMBL" id="CM046394">
    <property type="protein sequence ID" value="KAI8545774.1"/>
    <property type="molecule type" value="Genomic_DNA"/>
</dbReference>
<evidence type="ECO:0000313" key="2">
    <source>
        <dbReference type="Proteomes" id="UP001062846"/>
    </source>
</evidence>
<organism evidence="1 2">
    <name type="scientific">Rhododendron molle</name>
    <name type="common">Chinese azalea</name>
    <name type="synonym">Azalea mollis</name>
    <dbReference type="NCBI Taxonomy" id="49168"/>
    <lineage>
        <taxon>Eukaryota</taxon>
        <taxon>Viridiplantae</taxon>
        <taxon>Streptophyta</taxon>
        <taxon>Embryophyta</taxon>
        <taxon>Tracheophyta</taxon>
        <taxon>Spermatophyta</taxon>
        <taxon>Magnoliopsida</taxon>
        <taxon>eudicotyledons</taxon>
        <taxon>Gunneridae</taxon>
        <taxon>Pentapetalae</taxon>
        <taxon>asterids</taxon>
        <taxon>Ericales</taxon>
        <taxon>Ericaceae</taxon>
        <taxon>Ericoideae</taxon>
        <taxon>Rhodoreae</taxon>
        <taxon>Rhododendron</taxon>
    </lineage>
</organism>
<protein>
    <submittedName>
        <fullName evidence="1">Uncharacterized protein</fullName>
    </submittedName>
</protein>
<sequence>MYREGKSKPSYSRVSLSHSTNPNLSLSLSLSLCVKMSDYLPRETLINILTRLPAKTLLRFRCICKSWLSLFSSPDFTSAHLRTAAAKPPLLLLRGYSLTGLTPRYKELYSLRSDDADFTSLLDLHCPFNTRTANFFRVVGSCNGVICLSDDLLGYTYTVILWNPAIRRYLTLPMPNICFEDYGPYMFSLGFGFDPKTNDHKVVRIVYLEGSGRVKGWVVPPKVEVYALSTGVWKTLKGSKIGYHMVEVFWSSAFANGGVHWTAYSGGKSTGYCNVVLVFDMGSEVFREVKLPEKLVGASPLDLAVTGYKDTISIFQYDKRGPYCCTGFTVWVMKEYGVEESWGKLFTGSLNGGVSTVLGFRKSGEVVVEKWDGTLVSCQPGKIKKMRIRGGKESFYLGTYAESLILLDEGKCVQTEDNGSSDEVDSAGNAFVARSLEKNSLRHHLFAATALNP</sequence>
<proteinExistence type="predicted"/>